<comment type="caution">
    <text evidence="1">The sequence shown here is derived from an EMBL/GenBank/DDBJ whole genome shotgun (WGS) entry which is preliminary data.</text>
</comment>
<dbReference type="AlphaFoldDB" id="A0AAV4NQ64"/>
<evidence type="ECO:0008006" key="3">
    <source>
        <dbReference type="Google" id="ProtNLM"/>
    </source>
</evidence>
<sequence length="76" mass="8364">MSFTIGFEDMSEGWGTCKMPLLGVDGGFQNYDSATEDMTFVAHRTARGPASPLQLVERNDDTWGPCGDYRSLNAIK</sequence>
<gene>
    <name evidence="1" type="ORF">CDAR_242231</name>
</gene>
<evidence type="ECO:0000313" key="1">
    <source>
        <dbReference type="EMBL" id="GIX85826.1"/>
    </source>
</evidence>
<reference evidence="1 2" key="1">
    <citation type="submission" date="2021-06" db="EMBL/GenBank/DDBJ databases">
        <title>Caerostris darwini draft genome.</title>
        <authorList>
            <person name="Kono N."/>
            <person name="Arakawa K."/>
        </authorList>
    </citation>
    <scope>NUCLEOTIDE SEQUENCE [LARGE SCALE GENOMIC DNA]</scope>
</reference>
<accession>A0AAV4NQ64</accession>
<dbReference type="EMBL" id="BPLQ01001822">
    <property type="protein sequence ID" value="GIX85826.1"/>
    <property type="molecule type" value="Genomic_DNA"/>
</dbReference>
<organism evidence="1 2">
    <name type="scientific">Caerostris darwini</name>
    <dbReference type="NCBI Taxonomy" id="1538125"/>
    <lineage>
        <taxon>Eukaryota</taxon>
        <taxon>Metazoa</taxon>
        <taxon>Ecdysozoa</taxon>
        <taxon>Arthropoda</taxon>
        <taxon>Chelicerata</taxon>
        <taxon>Arachnida</taxon>
        <taxon>Araneae</taxon>
        <taxon>Araneomorphae</taxon>
        <taxon>Entelegynae</taxon>
        <taxon>Araneoidea</taxon>
        <taxon>Araneidae</taxon>
        <taxon>Caerostris</taxon>
    </lineage>
</organism>
<evidence type="ECO:0000313" key="2">
    <source>
        <dbReference type="Proteomes" id="UP001054837"/>
    </source>
</evidence>
<protein>
    <recommendedName>
        <fullName evidence="3">Beta-fibrinogen</fullName>
    </recommendedName>
</protein>
<proteinExistence type="predicted"/>
<keyword evidence="2" id="KW-1185">Reference proteome</keyword>
<name>A0AAV4NQ64_9ARAC</name>
<dbReference type="Proteomes" id="UP001054837">
    <property type="component" value="Unassembled WGS sequence"/>
</dbReference>